<dbReference type="AlphaFoldDB" id="A0A423PVA4"/>
<protein>
    <submittedName>
        <fullName evidence="2">Uncharacterized protein</fullName>
    </submittedName>
</protein>
<feature type="region of interest" description="Disordered" evidence="1">
    <location>
        <begin position="33"/>
        <end position="101"/>
    </location>
</feature>
<evidence type="ECO:0000313" key="3">
    <source>
        <dbReference type="Proteomes" id="UP000283993"/>
    </source>
</evidence>
<organism evidence="2 3">
    <name type="scientific">Salinisphaera orenii MK-B5</name>
    <dbReference type="NCBI Taxonomy" id="856730"/>
    <lineage>
        <taxon>Bacteria</taxon>
        <taxon>Pseudomonadati</taxon>
        <taxon>Pseudomonadota</taxon>
        <taxon>Gammaproteobacteria</taxon>
        <taxon>Salinisphaerales</taxon>
        <taxon>Salinisphaeraceae</taxon>
        <taxon>Salinisphaera</taxon>
    </lineage>
</organism>
<name>A0A423PVA4_9GAMM</name>
<dbReference type="EMBL" id="AYKH01000004">
    <property type="protein sequence ID" value="ROO29546.1"/>
    <property type="molecule type" value="Genomic_DNA"/>
</dbReference>
<feature type="compositionally biased region" description="Pro residues" evidence="1">
    <location>
        <begin position="82"/>
        <end position="101"/>
    </location>
</feature>
<proteinExistence type="predicted"/>
<sequence>MTRIRFRHWLVVLAIALVAHAALLVRFQVETTLTGGSAGNQGVRIALAPEQGAPQPEQRAADNTTREPPSEPEKPAEKATPEPEPQPAPEPIPEPQPEPTP</sequence>
<evidence type="ECO:0000256" key="1">
    <source>
        <dbReference type="SAM" id="MobiDB-lite"/>
    </source>
</evidence>
<gene>
    <name evidence="2" type="ORF">SAOR_03085</name>
</gene>
<evidence type="ECO:0000313" key="2">
    <source>
        <dbReference type="EMBL" id="ROO29546.1"/>
    </source>
</evidence>
<comment type="caution">
    <text evidence="2">The sequence shown here is derived from an EMBL/GenBank/DDBJ whole genome shotgun (WGS) entry which is preliminary data.</text>
</comment>
<accession>A0A423PVA4</accession>
<keyword evidence="3" id="KW-1185">Reference proteome</keyword>
<feature type="compositionally biased region" description="Basic and acidic residues" evidence="1">
    <location>
        <begin position="64"/>
        <end position="81"/>
    </location>
</feature>
<reference evidence="2 3" key="1">
    <citation type="submission" date="2013-10" db="EMBL/GenBank/DDBJ databases">
        <title>Salinisphaera orenii MK-B5 Genome Sequencing.</title>
        <authorList>
            <person name="Lai Q."/>
            <person name="Li C."/>
            <person name="Shao Z."/>
        </authorList>
    </citation>
    <scope>NUCLEOTIDE SEQUENCE [LARGE SCALE GENOMIC DNA]</scope>
    <source>
        <strain evidence="2 3">MK-B5</strain>
    </source>
</reference>
<feature type="non-terminal residue" evidence="2">
    <location>
        <position position="101"/>
    </location>
</feature>
<dbReference type="Proteomes" id="UP000283993">
    <property type="component" value="Unassembled WGS sequence"/>
</dbReference>